<evidence type="ECO:0000256" key="5">
    <source>
        <dbReference type="ARBA" id="ARBA00022833"/>
    </source>
</evidence>
<keyword evidence="8" id="KW-1185">Reference proteome</keyword>
<keyword evidence="3" id="KW-0479">Metal-binding</keyword>
<comment type="cofactor">
    <cofactor evidence="1">
        <name>Zn(2+)</name>
        <dbReference type="ChEBI" id="CHEBI:29105"/>
    </cofactor>
</comment>
<gene>
    <name evidence="7" type="ORF">G7067_05410</name>
</gene>
<dbReference type="AlphaFoldDB" id="A0A6G8FHL3"/>
<dbReference type="PROSITE" id="PS00758">
    <property type="entry name" value="ARGE_DAPE_CPG2_1"/>
    <property type="match status" value="1"/>
</dbReference>
<dbReference type="Pfam" id="PF07687">
    <property type="entry name" value="M20_dimer"/>
    <property type="match status" value="1"/>
</dbReference>
<keyword evidence="5" id="KW-0862">Zinc</keyword>
<dbReference type="Gene3D" id="3.40.630.10">
    <property type="entry name" value="Zn peptidases"/>
    <property type="match status" value="1"/>
</dbReference>
<evidence type="ECO:0000256" key="1">
    <source>
        <dbReference type="ARBA" id="ARBA00001947"/>
    </source>
</evidence>
<accession>A0A6G8FHL3</accession>
<dbReference type="FunFam" id="1.10.150.900:FF:000002">
    <property type="entry name" value="M20/M25/M40 family peptidase"/>
    <property type="match status" value="1"/>
</dbReference>
<dbReference type="NCBIfam" id="NF005913">
    <property type="entry name" value="PRK07906.1"/>
    <property type="match status" value="1"/>
</dbReference>
<keyword evidence="4 7" id="KW-0378">Hydrolase</keyword>
<evidence type="ECO:0000256" key="4">
    <source>
        <dbReference type="ARBA" id="ARBA00022801"/>
    </source>
</evidence>
<dbReference type="GO" id="GO:0046872">
    <property type="term" value="F:metal ion binding"/>
    <property type="evidence" value="ECO:0007669"/>
    <property type="project" value="UniProtKB-KW"/>
</dbReference>
<dbReference type="InterPro" id="IPR001261">
    <property type="entry name" value="ArgE/DapE_CS"/>
</dbReference>
<dbReference type="Gene3D" id="3.30.70.360">
    <property type="match status" value="1"/>
</dbReference>
<dbReference type="Gene3D" id="1.10.150.900">
    <property type="match status" value="1"/>
</dbReference>
<dbReference type="InterPro" id="IPR050072">
    <property type="entry name" value="Peptidase_M20A"/>
</dbReference>
<comment type="similarity">
    <text evidence="2">Belongs to the peptidase M20A family.</text>
</comment>
<evidence type="ECO:0000313" key="7">
    <source>
        <dbReference type="EMBL" id="QIM15986.1"/>
    </source>
</evidence>
<name>A0A6G8FHL3_9MICO</name>
<dbReference type="SUPFAM" id="SSF53187">
    <property type="entry name" value="Zn-dependent exopeptidases"/>
    <property type="match status" value="1"/>
</dbReference>
<dbReference type="EMBL" id="CP049934">
    <property type="protein sequence ID" value="QIM15986.1"/>
    <property type="molecule type" value="Genomic_DNA"/>
</dbReference>
<dbReference type="PROSITE" id="PS00759">
    <property type="entry name" value="ARGE_DAPE_CPG2_2"/>
    <property type="match status" value="1"/>
</dbReference>
<evidence type="ECO:0000313" key="8">
    <source>
        <dbReference type="Proteomes" id="UP000501387"/>
    </source>
</evidence>
<dbReference type="InterPro" id="IPR011650">
    <property type="entry name" value="Peptidase_M20_dimer"/>
</dbReference>
<dbReference type="RefSeq" id="WP_166322560.1">
    <property type="nucleotide sequence ID" value="NZ_CP049934.1"/>
</dbReference>
<proteinExistence type="inferred from homology"/>
<evidence type="ECO:0000259" key="6">
    <source>
        <dbReference type="Pfam" id="PF07687"/>
    </source>
</evidence>
<sequence length="444" mass="46704">MTADETSGDPLGTLRRESAEITAALIQIDSTNTGDPATISDGESRCAELIRELLSEAGYEGQWCERTPGRGNLVVRIAGTDPAAPALLIHAHTDVVPADPALWRADPFGGEIIDGELWGRGAVDMKNMIGMLLAAIRSLGIEGWQPRRDIVLAFVADEEVEGADGMAYLVAEHPELFRGVTEAIGEVGGFSFEAPTGRNYAIGIGEKGVAWATLRARGVEGHGSLIPNSKSALARLTAALARITAHSWPLANDPATDTVLTHLGDALGSSVSAQSIEQDLVPLGPVAPMFSSAFRTSSALTQVHAGSKTNTVPGIAMATVDCRIAPGYETEFHRVFAELVGPDVEVSWESAPSVTAEYDTELVAAVCRAITAVDPGARAIPFVTGGATDAKALSRRGIRCYGFVPLCLPAGFNFPGMFHGIDERVPVASLETGAVILRELLLSQ</sequence>
<organism evidence="7 8">
    <name type="scientific">Leucobacter insecticola</name>
    <dbReference type="NCBI Taxonomy" id="2714934"/>
    <lineage>
        <taxon>Bacteria</taxon>
        <taxon>Bacillati</taxon>
        <taxon>Actinomycetota</taxon>
        <taxon>Actinomycetes</taxon>
        <taxon>Micrococcales</taxon>
        <taxon>Microbacteriaceae</taxon>
        <taxon>Leucobacter</taxon>
    </lineage>
</organism>
<dbReference type="GO" id="GO:0016787">
    <property type="term" value="F:hydrolase activity"/>
    <property type="evidence" value="ECO:0007669"/>
    <property type="project" value="UniProtKB-KW"/>
</dbReference>
<dbReference type="Pfam" id="PF01546">
    <property type="entry name" value="Peptidase_M20"/>
    <property type="match status" value="1"/>
</dbReference>
<protein>
    <submittedName>
        <fullName evidence="7">M20/M25/M40 family metallo-hydrolase</fullName>
    </submittedName>
</protein>
<dbReference type="Proteomes" id="UP000501387">
    <property type="component" value="Chromosome"/>
</dbReference>
<dbReference type="InterPro" id="IPR036264">
    <property type="entry name" value="Bact_exopeptidase_dim_dom"/>
</dbReference>
<dbReference type="KEGG" id="lins:G7067_05410"/>
<feature type="domain" description="Peptidase M20 dimerisation" evidence="6">
    <location>
        <begin position="204"/>
        <end position="331"/>
    </location>
</feature>
<reference evidence="7 8" key="1">
    <citation type="submission" date="2020-03" db="EMBL/GenBank/DDBJ databases">
        <title>Leucobacter sp. nov., isolated from beetles.</title>
        <authorList>
            <person name="Hyun D.-W."/>
            <person name="Bae J.-W."/>
        </authorList>
    </citation>
    <scope>NUCLEOTIDE SEQUENCE [LARGE SCALE GENOMIC DNA]</scope>
    <source>
        <strain evidence="7 8">HDW9B</strain>
    </source>
</reference>
<dbReference type="PANTHER" id="PTHR43808:SF8">
    <property type="entry name" value="PEPTIDASE M20 DIMERISATION DOMAIN-CONTAINING PROTEIN"/>
    <property type="match status" value="1"/>
</dbReference>
<evidence type="ECO:0000256" key="3">
    <source>
        <dbReference type="ARBA" id="ARBA00022723"/>
    </source>
</evidence>
<evidence type="ECO:0000256" key="2">
    <source>
        <dbReference type="ARBA" id="ARBA00006247"/>
    </source>
</evidence>
<dbReference type="PANTHER" id="PTHR43808">
    <property type="entry name" value="ACETYLORNITHINE DEACETYLASE"/>
    <property type="match status" value="1"/>
</dbReference>
<dbReference type="InterPro" id="IPR002933">
    <property type="entry name" value="Peptidase_M20"/>
</dbReference>
<dbReference type="SUPFAM" id="SSF55031">
    <property type="entry name" value="Bacterial exopeptidase dimerisation domain"/>
    <property type="match status" value="1"/>
</dbReference>